<organism evidence="1 2">
    <name type="scientific">Pedobacter ginsenosidimutans</name>
    <dbReference type="NCBI Taxonomy" id="687842"/>
    <lineage>
        <taxon>Bacteria</taxon>
        <taxon>Pseudomonadati</taxon>
        <taxon>Bacteroidota</taxon>
        <taxon>Sphingobacteriia</taxon>
        <taxon>Sphingobacteriales</taxon>
        <taxon>Sphingobacteriaceae</taxon>
        <taxon>Pedobacter</taxon>
    </lineage>
</organism>
<reference evidence="1 2" key="1">
    <citation type="submission" date="2015-11" db="EMBL/GenBank/DDBJ databases">
        <title>Sequence of Pedobacter ginsenosidimutans.</title>
        <authorList>
            <person name="Carson E."/>
            <person name="Keyser V."/>
            <person name="Newman J."/>
            <person name="Miller J."/>
        </authorList>
    </citation>
    <scope>NUCLEOTIDE SEQUENCE [LARGE SCALE GENOMIC DNA]</scope>
    <source>
        <strain evidence="1 2">KACC 14530</strain>
    </source>
</reference>
<dbReference type="AlphaFoldDB" id="A0A0T5VTC8"/>
<protein>
    <submittedName>
        <fullName evidence="1">Uncharacterized protein</fullName>
    </submittedName>
</protein>
<evidence type="ECO:0000313" key="1">
    <source>
        <dbReference type="EMBL" id="KRT16905.1"/>
    </source>
</evidence>
<proteinExistence type="predicted"/>
<dbReference type="Proteomes" id="UP000051950">
    <property type="component" value="Unassembled WGS sequence"/>
</dbReference>
<keyword evidence="2" id="KW-1185">Reference proteome</keyword>
<accession>A0A0T5VTC8</accession>
<sequence>MEDAKHFFGNECQFSIGGSSPAIRFNLFESSAFVIVIARRNDAAIFYCKCKQKGFLLLSGLGRSGWGVNQFSDSCI</sequence>
<name>A0A0T5VTC8_9SPHI</name>
<gene>
    <name evidence="1" type="ORF">ASU31_04260</name>
</gene>
<comment type="caution">
    <text evidence="1">The sequence shown here is derived from an EMBL/GenBank/DDBJ whole genome shotgun (WGS) entry which is preliminary data.</text>
</comment>
<dbReference type="EMBL" id="LMZQ01000003">
    <property type="protein sequence ID" value="KRT16905.1"/>
    <property type="molecule type" value="Genomic_DNA"/>
</dbReference>
<evidence type="ECO:0000313" key="2">
    <source>
        <dbReference type="Proteomes" id="UP000051950"/>
    </source>
</evidence>